<dbReference type="PANTHER" id="PTHR46401">
    <property type="entry name" value="GLYCOSYLTRANSFERASE WBBK-RELATED"/>
    <property type="match status" value="1"/>
</dbReference>
<dbReference type="GO" id="GO:0016757">
    <property type="term" value="F:glycosyltransferase activity"/>
    <property type="evidence" value="ECO:0007669"/>
    <property type="project" value="UniProtKB-KW"/>
</dbReference>
<evidence type="ECO:0000259" key="2">
    <source>
        <dbReference type="Pfam" id="PF00534"/>
    </source>
</evidence>
<keyword evidence="4" id="KW-1185">Reference proteome</keyword>
<sequence length="358" mass="37665">MRIAFAVPAPLSAISGGYSYDRRILAGLRDLGHAVRVEEMPGRHPLPDTDAEAAAGAVLGRLAAEEALVVDGLGLPAFAPFLDQPWTARAVGLIHHPTALEHGFPEAGREALRQRERALFPRLARLVTTSRLTASRLPADFGAEPARLGTVEPGTESAPRAVGSGGPGCSILSVATIVPRKGYDVLLRALGRLTDLEWTLTIVGSERDAAHARALGDLAAELGIASRITFAGELQGEALEALYARSDLFASASWWEGYGMAVAEALARGLPLAVTEGGALADLAPRDAAVICAPGDHNSLSRAMRRPIYDRGLRQAMSDAAWRAGQQLPRWADRAGAFAREIEAALASQSRPEGSAGA</sequence>
<comment type="caution">
    <text evidence="3">The sequence shown here is derived from an EMBL/GenBank/DDBJ whole genome shotgun (WGS) entry which is preliminary data.</text>
</comment>
<evidence type="ECO:0000313" key="4">
    <source>
        <dbReference type="Proteomes" id="UP001589789"/>
    </source>
</evidence>
<dbReference type="EMBL" id="JBHLVZ010000001">
    <property type="protein sequence ID" value="MFC0383988.1"/>
    <property type="molecule type" value="Genomic_DNA"/>
</dbReference>
<dbReference type="SUPFAM" id="SSF53756">
    <property type="entry name" value="UDP-Glycosyltransferase/glycogen phosphorylase"/>
    <property type="match status" value="1"/>
</dbReference>
<dbReference type="PANTHER" id="PTHR46401:SF2">
    <property type="entry name" value="GLYCOSYLTRANSFERASE WBBK-RELATED"/>
    <property type="match status" value="1"/>
</dbReference>
<feature type="domain" description="Glycosyl transferase family 1" evidence="2">
    <location>
        <begin position="171"/>
        <end position="321"/>
    </location>
</feature>
<evidence type="ECO:0000256" key="1">
    <source>
        <dbReference type="ARBA" id="ARBA00022679"/>
    </source>
</evidence>
<dbReference type="CDD" id="cd03801">
    <property type="entry name" value="GT4_PimA-like"/>
    <property type="match status" value="1"/>
</dbReference>
<reference evidence="3 4" key="1">
    <citation type="submission" date="2024-09" db="EMBL/GenBank/DDBJ databases">
        <authorList>
            <person name="Sun Q."/>
            <person name="Mori K."/>
        </authorList>
    </citation>
    <scope>NUCLEOTIDE SEQUENCE [LARGE SCALE GENOMIC DNA]</scope>
    <source>
        <strain evidence="3 4">CCM 7468</strain>
    </source>
</reference>
<dbReference type="Gene3D" id="3.40.50.2000">
    <property type="entry name" value="Glycogen Phosphorylase B"/>
    <property type="match status" value="1"/>
</dbReference>
<organism evidence="3 4">
    <name type="scientific">Muricoccus vinaceus</name>
    <dbReference type="NCBI Taxonomy" id="424704"/>
    <lineage>
        <taxon>Bacteria</taxon>
        <taxon>Pseudomonadati</taxon>
        <taxon>Pseudomonadota</taxon>
        <taxon>Alphaproteobacteria</taxon>
        <taxon>Acetobacterales</taxon>
        <taxon>Roseomonadaceae</taxon>
        <taxon>Muricoccus</taxon>
    </lineage>
</organism>
<dbReference type="EC" id="2.4.-.-" evidence="3"/>
<name>A0ABV6IK53_9PROT</name>
<protein>
    <submittedName>
        <fullName evidence="3">Glycosyltransferase family 4 protein</fullName>
        <ecNumber evidence="3">2.4.-.-</ecNumber>
    </submittedName>
</protein>
<proteinExistence type="predicted"/>
<gene>
    <name evidence="3" type="ORF">ACFFIC_00300</name>
</gene>
<dbReference type="Pfam" id="PF00534">
    <property type="entry name" value="Glycos_transf_1"/>
    <property type="match status" value="1"/>
</dbReference>
<dbReference type="Proteomes" id="UP001589789">
    <property type="component" value="Unassembled WGS sequence"/>
</dbReference>
<keyword evidence="1 3" id="KW-0808">Transferase</keyword>
<dbReference type="RefSeq" id="WP_377048000.1">
    <property type="nucleotide sequence ID" value="NZ_JBHLVZ010000001.1"/>
</dbReference>
<dbReference type="InterPro" id="IPR001296">
    <property type="entry name" value="Glyco_trans_1"/>
</dbReference>
<accession>A0ABV6IK53</accession>
<keyword evidence="3" id="KW-0328">Glycosyltransferase</keyword>
<evidence type="ECO:0000313" key="3">
    <source>
        <dbReference type="EMBL" id="MFC0383988.1"/>
    </source>
</evidence>